<reference evidence="10" key="1">
    <citation type="submission" date="2014-08" db="EMBL/GenBank/DDBJ databases">
        <authorList>
            <person name="Sharma Rahul"/>
            <person name="Thines Marco"/>
        </authorList>
    </citation>
    <scope>NUCLEOTIDE SEQUENCE</scope>
</reference>
<feature type="transmembrane region" description="Helical" evidence="9">
    <location>
        <begin position="352"/>
        <end position="372"/>
    </location>
</feature>
<evidence type="ECO:0000313" key="10">
    <source>
        <dbReference type="EMBL" id="CDZ98289.1"/>
    </source>
</evidence>
<comment type="similarity">
    <text evidence="2">Belongs to the oligopeptide OPT transporter family.</text>
</comment>
<feature type="transmembrane region" description="Helical" evidence="9">
    <location>
        <begin position="379"/>
        <end position="397"/>
    </location>
</feature>
<dbReference type="EMBL" id="LN483326">
    <property type="protein sequence ID" value="CDZ98289.1"/>
    <property type="molecule type" value="Genomic_DNA"/>
</dbReference>
<feature type="transmembrane region" description="Helical" evidence="9">
    <location>
        <begin position="168"/>
        <end position="188"/>
    </location>
</feature>
<sequence>MVPNAKKTDAEPPLETGSFGAYRIEAVPLGKHPKKMKASSFLPKYNDPIADGTGHESPLQEVHDSEFKDDPNLEKADEKGVFVVDSVVEATTTEDVEELERRLENSQALDEEYAVHDSRDVAVKVLSTFDDPTLPVLTFRTIFLGLGFSAFGSVLAQIYYFKPQTLSVSTSFLLILTYFFGHAMATILPSRGIFRFLNPGPFNIKEHAAIIIMCSTAAGSATGIQVISVQDLYYNNKMNPGVAIFTLLGSQLLGFGYAGLLQEALVYPTICLWPQCITSVAMFQALHFDGGLSKQRKKVFWIIFAAIFVWEIFPQWIFPWLTGISVICLFSHNNPTTRNIFGGSNNNEGLGLFSICTDWLLIGSSCLYTPLWTQLNQNIGIVFTYILMCSVYYGNIWHGKSFPFMSQSIFTANGTVYPQSDILTDNVFDESKYAAVGPAYFSATNALYLLVENLSLSSTIVHTFLFYWPEIKPFFVGMNPWNKTRFEINDPHFAKMQVYPKIPRWWFLLILLGAFAIAQATDYTGNSGFPWWALLVTIIISFFLACMYSTLAGILGFYQFSSGGTGFFQMLCAFFLPGRPVANMYAALYGATSMSQAILMLQDLKLGQYVKLPPRVTFLMQMLGTIVGAILNYVMMLSIISAQRDALLSVSGTRLWSGQNAQSYNSNAIAWGALGPKMFTAGNTYYMIPVSLGLGLLLPLPIYALHRWKPKFGFNNINPAIIMQYSAYLSVGVNTSVNTSMALGVISQYFVRRRYPKMFTKYNYIVSGAMDGGTQVISFILNFAVFGASGTAHAFPTWWGNSATYSVDRCMAPDS</sequence>
<feature type="transmembrane region" description="Helical" evidence="9">
    <location>
        <begin position="622"/>
        <end position="642"/>
    </location>
</feature>
<evidence type="ECO:0000256" key="7">
    <source>
        <dbReference type="ARBA" id="ARBA00022989"/>
    </source>
</evidence>
<evidence type="ECO:0000256" key="4">
    <source>
        <dbReference type="ARBA" id="ARBA00022692"/>
    </source>
</evidence>
<name>A0A0F7SLM4_PHARH</name>
<protein>
    <submittedName>
        <fullName evidence="10">Sexual differentiation process protein ISP4</fullName>
    </submittedName>
</protein>
<dbReference type="InterPro" id="IPR004648">
    <property type="entry name" value="Oligpept_transpt"/>
</dbReference>
<feature type="transmembrane region" description="Helical" evidence="9">
    <location>
        <begin position="446"/>
        <end position="468"/>
    </location>
</feature>
<feature type="transmembrane region" description="Helical" evidence="9">
    <location>
        <begin position="208"/>
        <end position="229"/>
    </location>
</feature>
<evidence type="ECO:0000256" key="8">
    <source>
        <dbReference type="ARBA" id="ARBA00023136"/>
    </source>
</evidence>
<evidence type="ECO:0000256" key="6">
    <source>
        <dbReference type="ARBA" id="ARBA00022927"/>
    </source>
</evidence>
<dbReference type="PANTHER" id="PTHR22601">
    <property type="entry name" value="ISP4 LIKE PROTEIN"/>
    <property type="match status" value="1"/>
</dbReference>
<feature type="transmembrane region" description="Helical" evidence="9">
    <location>
        <begin position="529"/>
        <end position="548"/>
    </location>
</feature>
<keyword evidence="3" id="KW-0813">Transport</keyword>
<proteinExistence type="inferred from homology"/>
<feature type="transmembrane region" description="Helical" evidence="9">
    <location>
        <begin position="299"/>
        <end position="332"/>
    </location>
</feature>
<evidence type="ECO:0000256" key="9">
    <source>
        <dbReference type="SAM" id="Phobius"/>
    </source>
</evidence>
<feature type="transmembrane region" description="Helical" evidence="9">
    <location>
        <begin position="142"/>
        <end position="161"/>
    </location>
</feature>
<feature type="transmembrane region" description="Helical" evidence="9">
    <location>
        <begin position="241"/>
        <end position="260"/>
    </location>
</feature>
<feature type="transmembrane region" description="Helical" evidence="9">
    <location>
        <begin position="684"/>
        <end position="705"/>
    </location>
</feature>
<keyword evidence="7 9" id="KW-1133">Transmembrane helix</keyword>
<dbReference type="GO" id="GO:0035673">
    <property type="term" value="F:oligopeptide transmembrane transporter activity"/>
    <property type="evidence" value="ECO:0007669"/>
    <property type="project" value="InterPro"/>
</dbReference>
<comment type="subcellular location">
    <subcellularLocation>
        <location evidence="1">Membrane</location>
        <topology evidence="1">Multi-pass membrane protein</topology>
    </subcellularLocation>
</comment>
<dbReference type="AlphaFoldDB" id="A0A0F7SLM4"/>
<evidence type="ECO:0000256" key="3">
    <source>
        <dbReference type="ARBA" id="ARBA00022448"/>
    </source>
</evidence>
<evidence type="ECO:0000256" key="5">
    <source>
        <dbReference type="ARBA" id="ARBA00022856"/>
    </source>
</evidence>
<dbReference type="NCBIfam" id="TIGR00728">
    <property type="entry name" value="OPT_sfam"/>
    <property type="match status" value="1"/>
</dbReference>
<dbReference type="Pfam" id="PF03169">
    <property type="entry name" value="OPT"/>
    <property type="match status" value="1"/>
</dbReference>
<keyword evidence="5" id="KW-0571">Peptide transport</keyword>
<dbReference type="GO" id="GO:0016020">
    <property type="term" value="C:membrane"/>
    <property type="evidence" value="ECO:0007669"/>
    <property type="project" value="UniProtKB-SubCell"/>
</dbReference>
<keyword evidence="6" id="KW-0653">Protein transport</keyword>
<evidence type="ECO:0000256" key="1">
    <source>
        <dbReference type="ARBA" id="ARBA00004141"/>
    </source>
</evidence>
<feature type="transmembrane region" description="Helical" evidence="9">
    <location>
        <begin position="505"/>
        <end position="523"/>
    </location>
</feature>
<keyword evidence="4 9" id="KW-0812">Transmembrane</keyword>
<keyword evidence="8 9" id="KW-0472">Membrane</keyword>
<dbReference type="InterPro" id="IPR004813">
    <property type="entry name" value="OPT"/>
</dbReference>
<feature type="transmembrane region" description="Helical" evidence="9">
    <location>
        <begin position="266"/>
        <end position="287"/>
    </location>
</feature>
<accession>A0A0F7SLM4</accession>
<evidence type="ECO:0000256" key="2">
    <source>
        <dbReference type="ARBA" id="ARBA00008807"/>
    </source>
</evidence>
<organism evidence="10">
    <name type="scientific">Phaffia rhodozyma</name>
    <name type="common">Yeast</name>
    <name type="synonym">Xanthophyllomyces dendrorhous</name>
    <dbReference type="NCBI Taxonomy" id="264483"/>
    <lineage>
        <taxon>Eukaryota</taxon>
        <taxon>Fungi</taxon>
        <taxon>Dikarya</taxon>
        <taxon>Basidiomycota</taxon>
        <taxon>Agaricomycotina</taxon>
        <taxon>Tremellomycetes</taxon>
        <taxon>Cystofilobasidiales</taxon>
        <taxon>Mrakiaceae</taxon>
        <taxon>Phaffia</taxon>
    </lineage>
</organism>
<dbReference type="GO" id="GO:0015031">
    <property type="term" value="P:protein transport"/>
    <property type="evidence" value="ECO:0007669"/>
    <property type="project" value="UniProtKB-KW"/>
</dbReference>
<feature type="transmembrane region" description="Helical" evidence="9">
    <location>
        <begin position="555"/>
        <end position="576"/>
    </location>
</feature>